<evidence type="ECO:0000256" key="20">
    <source>
        <dbReference type="ARBA" id="ARBA00078013"/>
    </source>
</evidence>
<evidence type="ECO:0000256" key="15">
    <source>
        <dbReference type="ARBA" id="ARBA00039579"/>
    </source>
</evidence>
<dbReference type="InterPro" id="IPR050288">
    <property type="entry name" value="Cellulose_deg_GH3"/>
</dbReference>
<keyword evidence="8 25" id="KW-0378">Hydrolase</keyword>
<evidence type="ECO:0000259" key="24">
    <source>
        <dbReference type="SMART" id="SM01217"/>
    </source>
</evidence>
<dbReference type="Pfam" id="PF00933">
    <property type="entry name" value="Glyco_hydro_3"/>
    <property type="match status" value="1"/>
</dbReference>
<sequence>MKILHGTLWLVAIALMNSSFASPLDPKLPRSWEEASSKARAVRSKLTLKEKLGIVTGGYRDPNVQCAGFIGGVESIDFTGLCLSDGPAGHTKADKISVFPAGLTTAATWDKTLIYQRGVALGNEFREKGAHIYLGPVSGPLGRNALGGRNWEAFGPDPYLSGIAMYESVSGVQSTGVQACSKHFVGNEQETQRTRTENDDGSIVEAVSSNIDDRTLHELYAWPFANAIKAGTASIMCSYNRVNGTYACENDRLLNKVLKEELGFQGYVVSDWHATHSTNTSALGGLDMEMPGPVSELYGDSYFGDELLDAVKQGKVSEKRIDEMVDRVLTPYYLLGQDKGFPSIDPSSRSILLHFGVGYLSPYAQAVPQVEARDVRGNHAKLIRKIGAAGTVLLKNIEGTLPLKSKVSIGVFGNGAPLPEVGSVYFGESEEGFETGTLDIGGGSGSARHTNLVSPLDAIRARSQSQGGRVQAIVSNEVLADGVFNYIYPLPDVCLVFLKAYAREGFDRPSLELQWNSTRVVEQTAAICPNTVVITHGPGVVLMPWAGNENVTAILAAHYPGEETGNAIADVLWGTVEPSGRLPYTIPKQLSDYGPPISQPESVDPQVDFSEGLLIDYRHFDAAEIEPLYEFGFGLSYTSFQMGRSLQLQVAKGLTAQADPSKGIAPGGKRDLWTSVATVTVTVTNTGKRTGATVPQLYVSFPKATTPKNTPLKVLRGFEKVTLAPGKTTKVPFELTRRDLSYWDVSKQQWVVPKGEFTFFVGFSSRDLVAQISRSILT</sequence>
<feature type="domain" description="Fibronectin type III-like" evidence="24">
    <location>
        <begin position="693"/>
        <end position="765"/>
    </location>
</feature>
<comment type="pathway">
    <text evidence="3">Glycan metabolism; cellulose degradation.</text>
</comment>
<evidence type="ECO:0000256" key="5">
    <source>
        <dbReference type="ARBA" id="ARBA00012744"/>
    </source>
</evidence>
<keyword evidence="26" id="KW-1185">Reference proteome</keyword>
<comment type="catalytic activity">
    <reaction evidence="1">
        <text>Hydrolysis of terminal, non-reducing beta-D-glucosyl residues with release of beta-D-glucose.</text>
        <dbReference type="EC" id="3.2.1.21"/>
    </reaction>
</comment>
<evidence type="ECO:0000256" key="11">
    <source>
        <dbReference type="ARBA" id="ARBA00023277"/>
    </source>
</evidence>
<evidence type="ECO:0000256" key="10">
    <source>
        <dbReference type="ARBA" id="ARBA00023180"/>
    </source>
</evidence>
<dbReference type="SMART" id="SM01217">
    <property type="entry name" value="Fn3_like"/>
    <property type="match status" value="1"/>
</dbReference>
<gene>
    <name evidence="25" type="ORF">B0T10DRAFT_609909</name>
</gene>
<dbReference type="InterPro" id="IPR013783">
    <property type="entry name" value="Ig-like_fold"/>
</dbReference>
<keyword evidence="9" id="KW-0136">Cellulose degradation</keyword>
<dbReference type="InterPro" id="IPR026891">
    <property type="entry name" value="Fn3-like"/>
</dbReference>
<dbReference type="InterPro" id="IPR017853">
    <property type="entry name" value="GH"/>
</dbReference>
<dbReference type="AlphaFoldDB" id="A0A9P8VXU8"/>
<evidence type="ECO:0000256" key="13">
    <source>
        <dbReference type="ARBA" id="ARBA00023326"/>
    </source>
</evidence>
<comment type="subcellular location">
    <subcellularLocation>
        <location evidence="2">Secreted</location>
    </subcellularLocation>
</comment>
<dbReference type="Pfam" id="PF14310">
    <property type="entry name" value="Fn3-like"/>
    <property type="match status" value="1"/>
</dbReference>
<proteinExistence type="inferred from homology"/>
<evidence type="ECO:0000256" key="12">
    <source>
        <dbReference type="ARBA" id="ARBA00023295"/>
    </source>
</evidence>
<feature type="chain" id="PRO_5040394868" description="Beta-glucosidase cel3A" evidence="23">
    <location>
        <begin position="22"/>
        <end position="778"/>
    </location>
</feature>
<evidence type="ECO:0000256" key="16">
    <source>
        <dbReference type="ARBA" id="ARBA00041276"/>
    </source>
</evidence>
<protein>
    <recommendedName>
        <fullName evidence="19">Beta-glucosidase cel3A</fullName>
        <ecNumber evidence="5">3.2.1.21</ecNumber>
    </recommendedName>
    <alternativeName>
        <fullName evidence="16">Beta-D-glucoside glucohydrolase G</fullName>
    </alternativeName>
    <alternativeName>
        <fullName evidence="20">Beta-D-glucoside glucohydrolase cel3A</fullName>
    </alternativeName>
    <alternativeName>
        <fullName evidence="17">Cellobiase G</fullName>
    </alternativeName>
    <alternativeName>
        <fullName evidence="22">Cellobiase cel3A</fullName>
    </alternativeName>
    <alternativeName>
        <fullName evidence="18">Gentiobiase G</fullName>
    </alternativeName>
    <alternativeName>
        <fullName evidence="21">Gentiobiase cel3A</fullName>
    </alternativeName>
    <alternativeName>
        <fullName evidence="15">Probable beta-glucosidase G</fullName>
    </alternativeName>
</protein>
<reference evidence="25 26" key="1">
    <citation type="journal article" date="2021" name="Nat. Commun.">
        <title>Genetic determinants of endophytism in the Arabidopsis root mycobiome.</title>
        <authorList>
            <person name="Mesny F."/>
            <person name="Miyauchi S."/>
            <person name="Thiergart T."/>
            <person name="Pickel B."/>
            <person name="Atanasova L."/>
            <person name="Karlsson M."/>
            <person name="Huettel B."/>
            <person name="Barry K.W."/>
            <person name="Haridas S."/>
            <person name="Chen C."/>
            <person name="Bauer D."/>
            <person name="Andreopoulos W."/>
            <person name="Pangilinan J."/>
            <person name="LaButti K."/>
            <person name="Riley R."/>
            <person name="Lipzen A."/>
            <person name="Clum A."/>
            <person name="Drula E."/>
            <person name="Henrissat B."/>
            <person name="Kohler A."/>
            <person name="Grigoriev I.V."/>
            <person name="Martin F.M."/>
            <person name="Hacquard S."/>
        </authorList>
    </citation>
    <scope>NUCLEOTIDE SEQUENCE [LARGE SCALE GENOMIC DNA]</scope>
    <source>
        <strain evidence="25 26">MPI-CAGE-CH-0241</strain>
    </source>
</reference>
<evidence type="ECO:0000256" key="7">
    <source>
        <dbReference type="ARBA" id="ARBA00022729"/>
    </source>
</evidence>
<dbReference type="PANTHER" id="PTHR42715">
    <property type="entry name" value="BETA-GLUCOSIDASE"/>
    <property type="match status" value="1"/>
</dbReference>
<keyword evidence="12" id="KW-0326">Glycosidase</keyword>
<evidence type="ECO:0000256" key="4">
    <source>
        <dbReference type="ARBA" id="ARBA00005336"/>
    </source>
</evidence>
<evidence type="ECO:0000256" key="6">
    <source>
        <dbReference type="ARBA" id="ARBA00022525"/>
    </source>
</evidence>
<dbReference type="FunFam" id="3.20.20.300:FF:000002">
    <property type="entry name" value="Probable beta-glucosidase"/>
    <property type="match status" value="1"/>
</dbReference>
<evidence type="ECO:0000256" key="3">
    <source>
        <dbReference type="ARBA" id="ARBA00004987"/>
    </source>
</evidence>
<name>A0A9P8VXU8_9HYPO</name>
<dbReference type="InterPro" id="IPR036881">
    <property type="entry name" value="Glyco_hydro_3_C_sf"/>
</dbReference>
<dbReference type="PANTHER" id="PTHR42715:SF12">
    <property type="entry name" value="BETA-GLUCOSIDASE G-RELATED"/>
    <property type="match status" value="1"/>
</dbReference>
<evidence type="ECO:0000256" key="14">
    <source>
        <dbReference type="ARBA" id="ARBA00024983"/>
    </source>
</evidence>
<comment type="caution">
    <text evidence="25">The sequence shown here is derived from an EMBL/GenBank/DDBJ whole genome shotgun (WGS) entry which is preliminary data.</text>
</comment>
<organism evidence="25 26">
    <name type="scientific">Thelonectria olida</name>
    <dbReference type="NCBI Taxonomy" id="1576542"/>
    <lineage>
        <taxon>Eukaryota</taxon>
        <taxon>Fungi</taxon>
        <taxon>Dikarya</taxon>
        <taxon>Ascomycota</taxon>
        <taxon>Pezizomycotina</taxon>
        <taxon>Sordariomycetes</taxon>
        <taxon>Hypocreomycetidae</taxon>
        <taxon>Hypocreales</taxon>
        <taxon>Nectriaceae</taxon>
        <taxon>Thelonectria</taxon>
    </lineage>
</organism>
<dbReference type="SUPFAM" id="SSF51445">
    <property type="entry name" value="(Trans)glycosidases"/>
    <property type="match status" value="1"/>
</dbReference>
<keyword evidence="13" id="KW-0624">Polysaccharide degradation</keyword>
<dbReference type="PRINTS" id="PR00133">
    <property type="entry name" value="GLHYDRLASE3"/>
</dbReference>
<evidence type="ECO:0000313" key="26">
    <source>
        <dbReference type="Proteomes" id="UP000777438"/>
    </source>
</evidence>
<dbReference type="Gene3D" id="2.60.40.10">
    <property type="entry name" value="Immunoglobulins"/>
    <property type="match status" value="1"/>
</dbReference>
<dbReference type="Gene3D" id="3.40.50.1700">
    <property type="entry name" value="Glycoside hydrolase family 3 C-terminal domain"/>
    <property type="match status" value="1"/>
</dbReference>
<evidence type="ECO:0000256" key="8">
    <source>
        <dbReference type="ARBA" id="ARBA00022801"/>
    </source>
</evidence>
<keyword evidence="6" id="KW-0964">Secreted</keyword>
<dbReference type="Proteomes" id="UP000777438">
    <property type="component" value="Unassembled WGS sequence"/>
</dbReference>
<comment type="similarity">
    <text evidence="4">Belongs to the glycosyl hydrolase 3 family.</text>
</comment>
<dbReference type="FunFam" id="2.60.40.10:FF:000757">
    <property type="entry name" value="Beta-glucosidase G"/>
    <property type="match status" value="1"/>
</dbReference>
<evidence type="ECO:0000256" key="23">
    <source>
        <dbReference type="SAM" id="SignalP"/>
    </source>
</evidence>
<accession>A0A9P8VXU8</accession>
<feature type="signal peptide" evidence="23">
    <location>
        <begin position="1"/>
        <end position="21"/>
    </location>
</feature>
<dbReference type="InterPro" id="IPR001764">
    <property type="entry name" value="Glyco_hydro_3_N"/>
</dbReference>
<evidence type="ECO:0000256" key="18">
    <source>
        <dbReference type="ARBA" id="ARBA00041808"/>
    </source>
</evidence>
<dbReference type="InterPro" id="IPR002772">
    <property type="entry name" value="Glyco_hydro_3_C"/>
</dbReference>
<evidence type="ECO:0000256" key="9">
    <source>
        <dbReference type="ARBA" id="ARBA00023001"/>
    </source>
</evidence>
<evidence type="ECO:0000313" key="25">
    <source>
        <dbReference type="EMBL" id="KAH6879535.1"/>
    </source>
</evidence>
<dbReference type="InterPro" id="IPR036962">
    <property type="entry name" value="Glyco_hydro_3_N_sf"/>
</dbReference>
<evidence type="ECO:0000256" key="19">
    <source>
        <dbReference type="ARBA" id="ARBA00070030"/>
    </source>
</evidence>
<dbReference type="EC" id="3.2.1.21" evidence="5"/>
<dbReference type="GO" id="GO:0030245">
    <property type="term" value="P:cellulose catabolic process"/>
    <property type="evidence" value="ECO:0007669"/>
    <property type="project" value="UniProtKB-KW"/>
</dbReference>
<evidence type="ECO:0000256" key="22">
    <source>
        <dbReference type="ARBA" id="ARBA00083611"/>
    </source>
</evidence>
<keyword evidence="11" id="KW-0119">Carbohydrate metabolism</keyword>
<dbReference type="OrthoDB" id="416222at2759"/>
<comment type="function">
    <text evidence="14">Beta-glucosidases are one of a number of cellulolytic enzymes involved in the degradation of cellulosic biomass. Catalyzes the last step releasing glucose from the inhibitory cellobiose.</text>
</comment>
<dbReference type="GO" id="GO:0008422">
    <property type="term" value="F:beta-glucosidase activity"/>
    <property type="evidence" value="ECO:0007669"/>
    <property type="project" value="UniProtKB-EC"/>
</dbReference>
<keyword evidence="10" id="KW-0325">Glycoprotein</keyword>
<evidence type="ECO:0000256" key="1">
    <source>
        <dbReference type="ARBA" id="ARBA00000448"/>
    </source>
</evidence>
<dbReference type="SUPFAM" id="SSF52279">
    <property type="entry name" value="Beta-D-glucan exohydrolase, C-terminal domain"/>
    <property type="match status" value="1"/>
</dbReference>
<dbReference type="Gene3D" id="3.20.20.300">
    <property type="entry name" value="Glycoside hydrolase, family 3, N-terminal domain"/>
    <property type="match status" value="1"/>
</dbReference>
<evidence type="ECO:0000256" key="21">
    <source>
        <dbReference type="ARBA" id="ARBA00083231"/>
    </source>
</evidence>
<evidence type="ECO:0000256" key="2">
    <source>
        <dbReference type="ARBA" id="ARBA00004613"/>
    </source>
</evidence>
<evidence type="ECO:0000256" key="17">
    <source>
        <dbReference type="ARBA" id="ARBA00041601"/>
    </source>
</evidence>
<dbReference type="Pfam" id="PF01915">
    <property type="entry name" value="Glyco_hydro_3_C"/>
    <property type="match status" value="1"/>
</dbReference>
<dbReference type="EMBL" id="JAGPYM010000029">
    <property type="protein sequence ID" value="KAH6879535.1"/>
    <property type="molecule type" value="Genomic_DNA"/>
</dbReference>
<dbReference type="GO" id="GO:0005576">
    <property type="term" value="C:extracellular region"/>
    <property type="evidence" value="ECO:0007669"/>
    <property type="project" value="UniProtKB-SubCell"/>
</dbReference>
<keyword evidence="7 23" id="KW-0732">Signal</keyword>